<keyword evidence="1" id="KW-0812">Transmembrane</keyword>
<keyword evidence="1" id="KW-0472">Membrane</keyword>
<reference evidence="2 3" key="1">
    <citation type="submission" date="2017-05" db="EMBL/GenBank/DDBJ databases">
        <title>Biotechnological potential of actinobacteria isolated from South African environments.</title>
        <authorList>
            <person name="Le Roes-Hill M."/>
            <person name="Prins A."/>
            <person name="Durrell K.A."/>
        </authorList>
    </citation>
    <scope>NUCLEOTIDE SEQUENCE [LARGE SCALE GENOMIC DNA]</scope>
    <source>
        <strain evidence="2">M26</strain>
    </source>
</reference>
<feature type="transmembrane region" description="Helical" evidence="1">
    <location>
        <begin position="196"/>
        <end position="218"/>
    </location>
</feature>
<dbReference type="RefSeq" id="WP_086569030.1">
    <property type="nucleotide sequence ID" value="NZ_NGFP01000016.1"/>
</dbReference>
<comment type="caution">
    <text evidence="2">The sequence shown here is derived from an EMBL/GenBank/DDBJ whole genome shotgun (WGS) entry which is preliminary data.</text>
</comment>
<feature type="transmembrane region" description="Helical" evidence="1">
    <location>
        <begin position="171"/>
        <end position="189"/>
    </location>
</feature>
<dbReference type="EMBL" id="NGFP01000016">
    <property type="protein sequence ID" value="OUC98789.1"/>
    <property type="molecule type" value="Genomic_DNA"/>
</dbReference>
<evidence type="ECO:0000313" key="3">
    <source>
        <dbReference type="Proteomes" id="UP000194761"/>
    </source>
</evidence>
<proteinExistence type="predicted"/>
<dbReference type="Proteomes" id="UP000194761">
    <property type="component" value="Unassembled WGS sequence"/>
</dbReference>
<feature type="transmembrane region" description="Helical" evidence="1">
    <location>
        <begin position="67"/>
        <end position="91"/>
    </location>
</feature>
<gene>
    <name evidence="2" type="ORF">CA984_05965</name>
</gene>
<keyword evidence="3" id="KW-1185">Reference proteome</keyword>
<sequence length="273" mass="28270">MRLSRLQIAALTASVLTFIAASATEALPSLSYTTGFAPHWVTAAAALAGAGFAVFERPVAVGWLSSVLLLWSAGGLVLDCFRAFFAVTGIPAGEFARVDGPGMAGRALSLAATGLVGALVLRRTRLPSGPWLGYTAFALGFVYPTVKLYWSLGGSFLRPADYSEGFPYGELIMLGIGAVGSLALVQAWGRRLPRGLVLFGGWTGAAMLSTMGSMSVFGTLSQLMGVTDGPVPLGDASAVVMVSCVYGSWLLFGLAVAGATLAYQRQTARGCAR</sequence>
<name>A0A243RUF7_9ACTN</name>
<keyword evidence="1" id="KW-1133">Transmembrane helix</keyword>
<dbReference type="AlphaFoldDB" id="A0A243RUF7"/>
<evidence type="ECO:0000256" key="1">
    <source>
        <dbReference type="SAM" id="Phobius"/>
    </source>
</evidence>
<protein>
    <submittedName>
        <fullName evidence="2">Uncharacterized protein</fullName>
    </submittedName>
</protein>
<evidence type="ECO:0000313" key="2">
    <source>
        <dbReference type="EMBL" id="OUC98789.1"/>
    </source>
</evidence>
<accession>A0A243RUF7</accession>
<feature type="transmembrane region" description="Helical" evidence="1">
    <location>
        <begin position="36"/>
        <end position="55"/>
    </location>
</feature>
<feature type="transmembrane region" description="Helical" evidence="1">
    <location>
        <begin position="238"/>
        <end position="263"/>
    </location>
</feature>
<organism evidence="2 3">
    <name type="scientific">Streptosporangium minutum</name>
    <dbReference type="NCBI Taxonomy" id="569862"/>
    <lineage>
        <taxon>Bacteria</taxon>
        <taxon>Bacillati</taxon>
        <taxon>Actinomycetota</taxon>
        <taxon>Actinomycetes</taxon>
        <taxon>Streptosporangiales</taxon>
        <taxon>Streptosporangiaceae</taxon>
        <taxon>Streptosporangium</taxon>
    </lineage>
</organism>
<feature type="transmembrane region" description="Helical" evidence="1">
    <location>
        <begin position="133"/>
        <end position="151"/>
    </location>
</feature>
<feature type="transmembrane region" description="Helical" evidence="1">
    <location>
        <begin position="103"/>
        <end position="121"/>
    </location>
</feature>